<evidence type="ECO:0000256" key="7">
    <source>
        <dbReference type="SAM" id="MobiDB-lite"/>
    </source>
</evidence>
<keyword evidence="5" id="KW-0472">Membrane</keyword>
<evidence type="ECO:0000256" key="4">
    <source>
        <dbReference type="ARBA" id="ARBA00022989"/>
    </source>
</evidence>
<dbReference type="InterPro" id="IPR032675">
    <property type="entry name" value="LRR_dom_sf"/>
</dbReference>
<keyword evidence="4" id="KW-1133">Transmembrane helix</keyword>
<dbReference type="Pfam" id="PF00560">
    <property type="entry name" value="LRR_1"/>
    <property type="match status" value="2"/>
</dbReference>
<dbReference type="Gene3D" id="3.80.10.10">
    <property type="entry name" value="Ribonuclease Inhibitor"/>
    <property type="match status" value="1"/>
</dbReference>
<dbReference type="STRING" id="35608.A0A2U1KQW2"/>
<accession>A0A2U1KQW2</accession>
<dbReference type="PANTHER" id="PTHR48063">
    <property type="entry name" value="LRR RECEPTOR-LIKE KINASE"/>
    <property type="match status" value="1"/>
</dbReference>
<comment type="caution">
    <text evidence="8">The sequence shown here is derived from an EMBL/GenBank/DDBJ whole genome shotgun (WGS) entry which is preliminary data.</text>
</comment>
<dbReference type="InterPro" id="IPR046956">
    <property type="entry name" value="RLP23-like"/>
</dbReference>
<evidence type="ECO:0000313" key="8">
    <source>
        <dbReference type="EMBL" id="PWA39138.1"/>
    </source>
</evidence>
<dbReference type="Proteomes" id="UP000245207">
    <property type="component" value="Unassembled WGS sequence"/>
</dbReference>
<reference evidence="8 9" key="1">
    <citation type="journal article" date="2018" name="Mol. Plant">
        <title>The genome of Artemisia annua provides insight into the evolution of Asteraceae family and artemisinin biosynthesis.</title>
        <authorList>
            <person name="Shen Q."/>
            <person name="Zhang L."/>
            <person name="Liao Z."/>
            <person name="Wang S."/>
            <person name="Yan T."/>
            <person name="Shi P."/>
            <person name="Liu M."/>
            <person name="Fu X."/>
            <person name="Pan Q."/>
            <person name="Wang Y."/>
            <person name="Lv Z."/>
            <person name="Lu X."/>
            <person name="Zhang F."/>
            <person name="Jiang W."/>
            <person name="Ma Y."/>
            <person name="Chen M."/>
            <person name="Hao X."/>
            <person name="Li L."/>
            <person name="Tang Y."/>
            <person name="Lv G."/>
            <person name="Zhou Y."/>
            <person name="Sun X."/>
            <person name="Brodelius P.E."/>
            <person name="Rose J.K.C."/>
            <person name="Tang K."/>
        </authorList>
    </citation>
    <scope>NUCLEOTIDE SEQUENCE [LARGE SCALE GENOMIC DNA]</scope>
    <source>
        <strain evidence="9">cv. Huhao1</strain>
        <tissue evidence="8">Leaf</tissue>
    </source>
</reference>
<keyword evidence="3" id="KW-0732">Signal</keyword>
<gene>
    <name evidence="8" type="ORF">CTI12_AA574540</name>
</gene>
<feature type="compositionally biased region" description="Basic and acidic residues" evidence="7">
    <location>
        <begin position="109"/>
        <end position="134"/>
    </location>
</feature>
<comment type="subcellular location">
    <subcellularLocation>
        <location evidence="1">Membrane</location>
        <topology evidence="1">Single-pass type I membrane protein</topology>
    </subcellularLocation>
</comment>
<feature type="region of interest" description="Disordered" evidence="7">
    <location>
        <begin position="109"/>
        <end position="140"/>
    </location>
</feature>
<evidence type="ECO:0000313" key="9">
    <source>
        <dbReference type="Proteomes" id="UP000245207"/>
    </source>
</evidence>
<evidence type="ECO:0000256" key="3">
    <source>
        <dbReference type="ARBA" id="ARBA00022729"/>
    </source>
</evidence>
<sequence length="277" mass="31212">MTGHVHHIHLRALEGHCQFVHEEASKQKLKGDLSPSLLDLKQLKHLDLSCNDFGWIQVPEFIGSLGNLRYLNLSSSNFGGIIPPQLGNISELHTLALGSFQDNYYESRAEHRVGTDPNRPESKKPRTEIHEKPKPKSNRRAVGSVRFSSGRFGFVGLSVFWCLDGFDLDLDEFGLSRRLYGIGFGFGLCFGRIVERIWTLDLVSMLLYCDVICELELDVLDLRLWLFGLMDPLVHETVGSEHIPWDSTTCVPISKCELSALNSASNIILEGNWVSHH</sequence>
<proteinExistence type="predicted"/>
<evidence type="ECO:0000256" key="1">
    <source>
        <dbReference type="ARBA" id="ARBA00004479"/>
    </source>
</evidence>
<keyword evidence="6" id="KW-0325">Glycoprotein</keyword>
<dbReference type="InterPro" id="IPR001611">
    <property type="entry name" value="Leu-rich_rpt"/>
</dbReference>
<evidence type="ECO:0000256" key="5">
    <source>
        <dbReference type="ARBA" id="ARBA00023136"/>
    </source>
</evidence>
<dbReference type="EMBL" id="PKPP01014914">
    <property type="protein sequence ID" value="PWA39138.1"/>
    <property type="molecule type" value="Genomic_DNA"/>
</dbReference>
<keyword evidence="2" id="KW-0812">Transmembrane</keyword>
<keyword evidence="9" id="KW-1185">Reference proteome</keyword>
<evidence type="ECO:0000256" key="6">
    <source>
        <dbReference type="ARBA" id="ARBA00023180"/>
    </source>
</evidence>
<dbReference type="AlphaFoldDB" id="A0A2U1KQW2"/>
<dbReference type="GO" id="GO:0016020">
    <property type="term" value="C:membrane"/>
    <property type="evidence" value="ECO:0007669"/>
    <property type="project" value="UniProtKB-SubCell"/>
</dbReference>
<name>A0A2U1KQW2_ARTAN</name>
<evidence type="ECO:0000256" key="2">
    <source>
        <dbReference type="ARBA" id="ARBA00022692"/>
    </source>
</evidence>
<organism evidence="8 9">
    <name type="scientific">Artemisia annua</name>
    <name type="common">Sweet wormwood</name>
    <dbReference type="NCBI Taxonomy" id="35608"/>
    <lineage>
        <taxon>Eukaryota</taxon>
        <taxon>Viridiplantae</taxon>
        <taxon>Streptophyta</taxon>
        <taxon>Embryophyta</taxon>
        <taxon>Tracheophyta</taxon>
        <taxon>Spermatophyta</taxon>
        <taxon>Magnoliopsida</taxon>
        <taxon>eudicotyledons</taxon>
        <taxon>Gunneridae</taxon>
        <taxon>Pentapetalae</taxon>
        <taxon>asterids</taxon>
        <taxon>campanulids</taxon>
        <taxon>Asterales</taxon>
        <taxon>Asteraceae</taxon>
        <taxon>Asteroideae</taxon>
        <taxon>Anthemideae</taxon>
        <taxon>Artemisiinae</taxon>
        <taxon>Artemisia</taxon>
    </lineage>
</organism>
<protein>
    <submittedName>
        <fullName evidence="8">Leucine-rich repeat protein</fullName>
    </submittedName>
</protein>
<dbReference type="SUPFAM" id="SSF52047">
    <property type="entry name" value="RNI-like"/>
    <property type="match status" value="1"/>
</dbReference>
<dbReference type="PANTHER" id="PTHR48063:SF99">
    <property type="entry name" value="LEUCINE-RICH REPEAT-CONTAINING, PLANT-TYPE, LEUCINE-RICH REPEAT DOMAIN SUPERFAMILY"/>
    <property type="match status" value="1"/>
</dbReference>